<dbReference type="AlphaFoldDB" id="A0A2D2D0W5"/>
<sequence length="283" mass="29782">MATAPQEKTGAAQIHALAGADPLFARAHAEARDAAERDPNMASFLYAAVLSHDSLESVVAYRLAQRLEAPDMPGAVLARLLLDAMARDQGFGEALRADLVAVFDRDPACARILEPTLYFKGFHAIETHRLAHGLWRSGRSDLALWLQSASSARFQTDIHPQARIGKGFFLDHATGVVIGSTSVIEDEVSMLHGVTLGGTGTAAGARHPKVRRGVLIGAGAKILGDIEIGECARIAAGSVVMESVPAHKTVAGVPARIIGDVGAAEPSLTMDQLLDEPAHDPGL</sequence>
<dbReference type="InterPro" id="IPR045304">
    <property type="entry name" value="LbH_SAT"/>
</dbReference>
<dbReference type="EMBL" id="CP023737">
    <property type="protein sequence ID" value="ATQ68594.1"/>
    <property type="molecule type" value="Genomic_DNA"/>
</dbReference>
<evidence type="ECO:0000256" key="5">
    <source>
        <dbReference type="ARBA" id="ARBA00022605"/>
    </source>
</evidence>
<dbReference type="NCBIfam" id="TIGR01172">
    <property type="entry name" value="cysE"/>
    <property type="match status" value="1"/>
</dbReference>
<dbReference type="InterPro" id="IPR010493">
    <property type="entry name" value="Ser_AcTrfase_N"/>
</dbReference>
<evidence type="ECO:0000259" key="10">
    <source>
        <dbReference type="SMART" id="SM00971"/>
    </source>
</evidence>
<gene>
    <name evidence="11" type="primary">cysE</name>
    <name evidence="11" type="ORF">CQW49_12405</name>
</gene>
<dbReference type="InterPro" id="IPR011004">
    <property type="entry name" value="Trimer_LpxA-like_sf"/>
</dbReference>
<dbReference type="CDD" id="cd03354">
    <property type="entry name" value="LbH_SAT"/>
    <property type="match status" value="1"/>
</dbReference>
<dbReference type="PANTHER" id="PTHR42811">
    <property type="entry name" value="SERINE ACETYLTRANSFERASE"/>
    <property type="match status" value="1"/>
</dbReference>
<dbReference type="InterPro" id="IPR053376">
    <property type="entry name" value="Serine_acetyltransferase"/>
</dbReference>
<evidence type="ECO:0000256" key="2">
    <source>
        <dbReference type="ARBA" id="ARBA00007274"/>
    </source>
</evidence>
<dbReference type="InterPro" id="IPR001451">
    <property type="entry name" value="Hexapep"/>
</dbReference>
<dbReference type="Pfam" id="PF00132">
    <property type="entry name" value="Hexapep"/>
    <property type="match status" value="1"/>
</dbReference>
<dbReference type="UniPathway" id="UPA00136">
    <property type="reaction ID" value="UER00199"/>
</dbReference>
<evidence type="ECO:0000256" key="8">
    <source>
        <dbReference type="ARBA" id="ARBA00023315"/>
    </source>
</evidence>
<evidence type="ECO:0000256" key="1">
    <source>
        <dbReference type="ARBA" id="ARBA00004876"/>
    </source>
</evidence>
<comment type="pathway">
    <text evidence="1">Amino-acid biosynthesis; L-cysteine biosynthesis; L-cysteine from L-serine: step 1/2.</text>
</comment>
<feature type="domain" description="Serine acetyltransferase N-terminal" evidence="10">
    <location>
        <begin position="23"/>
        <end position="127"/>
    </location>
</feature>
<keyword evidence="5" id="KW-0028">Amino-acid biosynthesis</keyword>
<dbReference type="InterPro" id="IPR005881">
    <property type="entry name" value="Ser_O-AcTrfase"/>
</dbReference>
<evidence type="ECO:0000256" key="9">
    <source>
        <dbReference type="ARBA" id="ARBA00049486"/>
    </source>
</evidence>
<dbReference type="GO" id="GO:0009001">
    <property type="term" value="F:serine O-acetyltransferase activity"/>
    <property type="evidence" value="ECO:0007669"/>
    <property type="project" value="UniProtKB-EC"/>
</dbReference>
<evidence type="ECO:0000256" key="4">
    <source>
        <dbReference type="ARBA" id="ARBA00018522"/>
    </source>
</evidence>
<dbReference type="SUPFAM" id="SSF51161">
    <property type="entry name" value="Trimeric LpxA-like enzymes"/>
    <property type="match status" value="1"/>
</dbReference>
<evidence type="ECO:0000256" key="3">
    <source>
        <dbReference type="ARBA" id="ARBA00013266"/>
    </source>
</evidence>
<dbReference type="FunFam" id="2.160.10.10:FF:000002">
    <property type="entry name" value="Serine acetyltransferase"/>
    <property type="match status" value="1"/>
</dbReference>
<dbReference type="KEGG" id="mtw:CQW49_12405"/>
<evidence type="ECO:0000256" key="7">
    <source>
        <dbReference type="ARBA" id="ARBA00022737"/>
    </source>
</evidence>
<organism evidence="11 12">
    <name type="scientific">Methylosinus trichosporium (strain ATCC 35070 / NCIMB 11131 / UNIQEM 75 / OB3b)</name>
    <dbReference type="NCBI Taxonomy" id="595536"/>
    <lineage>
        <taxon>Bacteria</taxon>
        <taxon>Pseudomonadati</taxon>
        <taxon>Pseudomonadota</taxon>
        <taxon>Alphaproteobacteria</taxon>
        <taxon>Hyphomicrobiales</taxon>
        <taxon>Methylocystaceae</taxon>
        <taxon>Methylosinus</taxon>
    </lineage>
</organism>
<dbReference type="Pfam" id="PF06426">
    <property type="entry name" value="SATase_N"/>
    <property type="match status" value="1"/>
</dbReference>
<dbReference type="EC" id="2.3.1.30" evidence="3"/>
<dbReference type="Gene3D" id="1.10.3130.10">
    <property type="entry name" value="serine acetyltransferase, domain 1"/>
    <property type="match status" value="1"/>
</dbReference>
<protein>
    <recommendedName>
        <fullName evidence="4">Serine acetyltransferase</fullName>
        <ecNumber evidence="3">2.3.1.30</ecNumber>
    </recommendedName>
</protein>
<dbReference type="GO" id="GO:0005737">
    <property type="term" value="C:cytoplasm"/>
    <property type="evidence" value="ECO:0007669"/>
    <property type="project" value="InterPro"/>
</dbReference>
<accession>A0A2D2D0W5</accession>
<dbReference type="RefSeq" id="WP_003609373.1">
    <property type="nucleotide sequence ID" value="NZ_ADVE02000001.1"/>
</dbReference>
<dbReference type="GO" id="GO:0006535">
    <property type="term" value="P:cysteine biosynthetic process from serine"/>
    <property type="evidence" value="ECO:0007669"/>
    <property type="project" value="InterPro"/>
</dbReference>
<dbReference type="STRING" id="595536.GCA_000178815_02686"/>
<comment type="catalytic activity">
    <reaction evidence="9">
        <text>L-serine + acetyl-CoA = O-acetyl-L-serine + CoA</text>
        <dbReference type="Rhea" id="RHEA:24560"/>
        <dbReference type="ChEBI" id="CHEBI:33384"/>
        <dbReference type="ChEBI" id="CHEBI:57287"/>
        <dbReference type="ChEBI" id="CHEBI:57288"/>
        <dbReference type="ChEBI" id="CHEBI:58340"/>
        <dbReference type="EC" id="2.3.1.30"/>
    </reaction>
</comment>
<dbReference type="PROSITE" id="PS00101">
    <property type="entry name" value="HEXAPEP_TRANSFERASES"/>
    <property type="match status" value="1"/>
</dbReference>
<dbReference type="Proteomes" id="UP000230709">
    <property type="component" value="Chromosome"/>
</dbReference>
<dbReference type="SMART" id="SM00971">
    <property type="entry name" value="SATase_N"/>
    <property type="match status" value="1"/>
</dbReference>
<comment type="similarity">
    <text evidence="2">Belongs to the transferase hexapeptide repeat family.</text>
</comment>
<evidence type="ECO:0000313" key="12">
    <source>
        <dbReference type="Proteomes" id="UP000230709"/>
    </source>
</evidence>
<keyword evidence="12" id="KW-1185">Reference proteome</keyword>
<keyword evidence="6 11" id="KW-0808">Transferase</keyword>
<name>A0A2D2D0W5_METT3</name>
<dbReference type="NCBIfam" id="NF041874">
    <property type="entry name" value="EPS_EpsC"/>
    <property type="match status" value="1"/>
</dbReference>
<keyword evidence="8" id="KW-0012">Acyltransferase</keyword>
<dbReference type="InterPro" id="IPR018357">
    <property type="entry name" value="Hexapep_transf_CS"/>
</dbReference>
<keyword evidence="7" id="KW-0677">Repeat</keyword>
<proteinExistence type="inferred from homology"/>
<dbReference type="Gene3D" id="2.160.10.10">
    <property type="entry name" value="Hexapeptide repeat proteins"/>
    <property type="match status" value="1"/>
</dbReference>
<reference evidence="12" key="1">
    <citation type="submission" date="2017-10" db="EMBL/GenBank/DDBJ databases">
        <title>Completed PacBio SMRT sequence of Methylosinus trichosporium OB3b reveals presence of a third large plasmid.</title>
        <authorList>
            <person name="Charles T.C."/>
            <person name="Lynch M.D.J."/>
            <person name="Heil J.R."/>
            <person name="Cheng J."/>
        </authorList>
    </citation>
    <scope>NUCLEOTIDE SEQUENCE [LARGE SCALE GENOMIC DNA]</scope>
    <source>
        <strain evidence="12">OB3b</strain>
    </source>
</reference>
<dbReference type="InterPro" id="IPR042122">
    <property type="entry name" value="Ser_AcTrfase_N_sf"/>
</dbReference>
<evidence type="ECO:0000256" key="6">
    <source>
        <dbReference type="ARBA" id="ARBA00022679"/>
    </source>
</evidence>
<evidence type="ECO:0000313" key="11">
    <source>
        <dbReference type="EMBL" id="ATQ68594.1"/>
    </source>
</evidence>